<organism evidence="9 10">
    <name type="scientific">Algoriphagus aestuariicola</name>
    <dbReference type="NCBI Taxonomy" id="1852016"/>
    <lineage>
        <taxon>Bacteria</taxon>
        <taxon>Pseudomonadati</taxon>
        <taxon>Bacteroidota</taxon>
        <taxon>Cytophagia</taxon>
        <taxon>Cytophagales</taxon>
        <taxon>Cyclobacteriaceae</taxon>
        <taxon>Algoriphagus</taxon>
    </lineage>
</organism>
<dbReference type="InterPro" id="IPR050297">
    <property type="entry name" value="LipidA_mod_glycosyltrf_83"/>
</dbReference>
<keyword evidence="5 8" id="KW-0812">Transmembrane</keyword>
<dbReference type="RefSeq" id="WP_206567930.1">
    <property type="nucleotide sequence ID" value="NZ_JAFKCW010000001.1"/>
</dbReference>
<feature type="transmembrane region" description="Helical" evidence="8">
    <location>
        <begin position="270"/>
        <end position="292"/>
    </location>
</feature>
<protein>
    <recommendedName>
        <fullName evidence="11">Glycosyltransferase RgtA/B/C/D-like domain-containing protein</fullName>
    </recommendedName>
</protein>
<evidence type="ECO:0000256" key="6">
    <source>
        <dbReference type="ARBA" id="ARBA00022989"/>
    </source>
</evidence>
<keyword evidence="6 8" id="KW-1133">Transmembrane helix</keyword>
<feature type="transmembrane region" description="Helical" evidence="8">
    <location>
        <begin position="148"/>
        <end position="164"/>
    </location>
</feature>
<dbReference type="EMBL" id="JAFKCW010000001">
    <property type="protein sequence ID" value="MBN7799961.1"/>
    <property type="molecule type" value="Genomic_DNA"/>
</dbReference>
<evidence type="ECO:0000256" key="3">
    <source>
        <dbReference type="ARBA" id="ARBA00022676"/>
    </source>
</evidence>
<proteinExistence type="predicted"/>
<gene>
    <name evidence="9" type="ORF">J0A67_03765</name>
</gene>
<evidence type="ECO:0000313" key="10">
    <source>
        <dbReference type="Proteomes" id="UP000664698"/>
    </source>
</evidence>
<evidence type="ECO:0008006" key="11">
    <source>
        <dbReference type="Google" id="ProtNLM"/>
    </source>
</evidence>
<feature type="transmembrane region" description="Helical" evidence="8">
    <location>
        <begin position="176"/>
        <end position="200"/>
    </location>
</feature>
<feature type="transmembrane region" description="Helical" evidence="8">
    <location>
        <begin position="304"/>
        <end position="321"/>
    </location>
</feature>
<keyword evidence="7 8" id="KW-0472">Membrane</keyword>
<feature type="transmembrane region" description="Helical" evidence="8">
    <location>
        <begin position="402"/>
        <end position="421"/>
    </location>
</feature>
<dbReference type="Proteomes" id="UP000664698">
    <property type="component" value="Unassembled WGS sequence"/>
</dbReference>
<comment type="caution">
    <text evidence="9">The sequence shown here is derived from an EMBL/GenBank/DDBJ whole genome shotgun (WGS) entry which is preliminary data.</text>
</comment>
<evidence type="ECO:0000256" key="4">
    <source>
        <dbReference type="ARBA" id="ARBA00022679"/>
    </source>
</evidence>
<evidence type="ECO:0000256" key="5">
    <source>
        <dbReference type="ARBA" id="ARBA00022692"/>
    </source>
</evidence>
<evidence type="ECO:0000256" key="8">
    <source>
        <dbReference type="SAM" id="Phobius"/>
    </source>
</evidence>
<feature type="transmembrane region" description="Helical" evidence="8">
    <location>
        <begin position="212"/>
        <end position="233"/>
    </location>
</feature>
<keyword evidence="10" id="KW-1185">Reference proteome</keyword>
<name>A0ABS3BKY6_9BACT</name>
<evidence type="ECO:0000256" key="2">
    <source>
        <dbReference type="ARBA" id="ARBA00022475"/>
    </source>
</evidence>
<reference evidence="9 10" key="1">
    <citation type="submission" date="2021-03" db="EMBL/GenBank/DDBJ databases">
        <title>novel species isolated from a fishpond in China.</title>
        <authorList>
            <person name="Lu H."/>
            <person name="Cai Z."/>
        </authorList>
    </citation>
    <scope>NUCLEOTIDE SEQUENCE [LARGE SCALE GENOMIC DNA]</scope>
    <source>
        <strain evidence="9 10">JCM 31546</strain>
    </source>
</reference>
<sequence length="538" mass="63092">MRLPWRRIIYFYIMPMIELAQCQSRKTPFLISLLFLSCYWLFSFDGITFSDDVYYLLAGKKFWEGSMETGSYHFSSRWGAYVPSGLMGALLGFEPHRISLVSLLSYLGTLAMLLKVLPQKANPWILVTWSCTQVYFIHFLTKVYPDSLLVFWSSLVIFSAVYRHKSPRLSALGVMVGLFFGFLTKETIVFLAPLPILLFLWDWKKRKTARRFYIFLLQIGFLFGTAYLTYFWAKFGDPLYRFHSIQGGHYVSEYTYADKTVWVMLKRLTISPIITFVERSYWLWLVFALPAFAKLRKNPSSPSLEFGLAALGLVTCFWLMSTNSQFYNPLYLNPRHLIVLVPILSLLISEGWGEWEENSRVRKTMVALITLGVLISLFQQDWKMAGFQALFIPVVEWKKLKMKEWAVAIILLVPALFSVYYQHQLKGYSEFLETLKSEAENPDDQSPILTNNFVHFSREVLLPIGYKAQNLLLPIEKLDSLKPHLPGRFRVLLYDYYLHAYPKEQEDVDRLELFLKENCKMQEESQQQRVWIRSFRMK</sequence>
<dbReference type="PANTHER" id="PTHR33908:SF11">
    <property type="entry name" value="MEMBRANE PROTEIN"/>
    <property type="match status" value="1"/>
</dbReference>
<feature type="transmembrane region" description="Helical" evidence="8">
    <location>
        <begin position="365"/>
        <end position="382"/>
    </location>
</feature>
<feature type="transmembrane region" description="Helical" evidence="8">
    <location>
        <begin position="336"/>
        <end position="353"/>
    </location>
</feature>
<accession>A0ABS3BKY6</accession>
<feature type="transmembrane region" description="Helical" evidence="8">
    <location>
        <begin position="100"/>
        <end position="117"/>
    </location>
</feature>
<evidence type="ECO:0000313" key="9">
    <source>
        <dbReference type="EMBL" id="MBN7799961.1"/>
    </source>
</evidence>
<keyword evidence="3" id="KW-0328">Glycosyltransferase</keyword>
<keyword evidence="4" id="KW-0808">Transferase</keyword>
<evidence type="ECO:0000256" key="1">
    <source>
        <dbReference type="ARBA" id="ARBA00004651"/>
    </source>
</evidence>
<comment type="subcellular location">
    <subcellularLocation>
        <location evidence="1">Cell membrane</location>
        <topology evidence="1">Multi-pass membrane protein</topology>
    </subcellularLocation>
</comment>
<dbReference type="PANTHER" id="PTHR33908">
    <property type="entry name" value="MANNOSYLTRANSFERASE YKCB-RELATED"/>
    <property type="match status" value="1"/>
</dbReference>
<evidence type="ECO:0000256" key="7">
    <source>
        <dbReference type="ARBA" id="ARBA00023136"/>
    </source>
</evidence>
<keyword evidence="2" id="KW-1003">Cell membrane</keyword>